<organism evidence="7">
    <name type="scientific">Triticum aestivum</name>
    <name type="common">Wheat</name>
    <dbReference type="NCBI Taxonomy" id="4565"/>
    <lineage>
        <taxon>Eukaryota</taxon>
        <taxon>Viridiplantae</taxon>
        <taxon>Streptophyta</taxon>
        <taxon>Embryophyta</taxon>
        <taxon>Tracheophyta</taxon>
        <taxon>Spermatophyta</taxon>
        <taxon>Magnoliopsida</taxon>
        <taxon>Liliopsida</taxon>
        <taxon>Poales</taxon>
        <taxon>Poaceae</taxon>
        <taxon>BOP clade</taxon>
        <taxon>Pooideae</taxon>
        <taxon>Triticodae</taxon>
        <taxon>Triticeae</taxon>
        <taxon>Triticinae</taxon>
        <taxon>Triticum</taxon>
    </lineage>
</organism>
<dbReference type="PaxDb" id="4565-Traes_1BS_EC532B51E.1"/>
<dbReference type="InterPro" id="IPR002182">
    <property type="entry name" value="NB-ARC"/>
</dbReference>
<keyword evidence="8" id="KW-1185">Reference proteome</keyword>
<sequence length="840" mass="95236">MDLMEAGSSSNVDTNSSDNSTSKKMLNRTETMLVAFKESQLIGRENEKSDILKLIANEDSRRCEVICLWGMGGVGKTTIIRDVYQSQELIGNFEKRACVTIMRPFNPQELLKNLAEQLECKDVEDLVKQLEVKKYLIVLDDLLATTEWDAIIPYLSPTETSSRIIVTTRIKDIAKHCSKNSEYEKIYELKSLGQNSARDLFIEKVFDRTTNLNEQYPELVEQANLILKKCKGLPLAIVTIGGFLANQPKTVVEWRKLNEYISVELEMNPELGTIRTILMRSYDGLPYHLKSCFLYMPIFPEDYRIGRGRLARRWSAEGYSRAVHGRSAEEIGASYFMELIRRSMILPSQQSIHSAKGFNSCQVHDLMREIGMSKSMEENLVFTLEQCCSVNTQGIARHLAINGNWEGDKTEFESIVDMSRVRSVTVFGEWKSFFISDKMSLLRVLDLEDTTGLSDHHLKHIGRLLHLTYISLKGCENIFDLPDSVGDLRKLETLDIRDTHIFMLPNTIIKLRKLQYLRVGRNSYDEDVSYEEELLKAIPEKMRNRLCLLPQCLLFSYLLSKYRDDLKIHDRCTMMCCSILPAFAMCLDLYGVLVPRRMRKLKALRTLGVVNIGRRGKDVLLDIKGLDQLRKLGVTGVNKGNGKELCSAIVGLSHLESLSIRSEGKPGLCECLDGKFSFPETLQSLKLYGNLVKLPGWIQGLKNLVKLKLRSSRITEHDAAIQVLGNLPNLAFLHLLEKSIKGEEVYLSFQQGTFRNLVVLEQSMGLYRRLKSVKFEQGAAPKLEVLKFGLGTYIDSSVLGLPSLSSLKEVVKEGGISETALAFLRTELAEHPNRPVVKTV</sequence>
<feature type="domain" description="Disease resistance R13L4/SHOC-2-like LRR" evidence="6">
    <location>
        <begin position="585"/>
        <end position="836"/>
    </location>
</feature>
<dbReference type="SUPFAM" id="SSF52540">
    <property type="entry name" value="P-loop containing nucleoside triphosphate hydrolases"/>
    <property type="match status" value="1"/>
</dbReference>
<dbReference type="GO" id="GO:0009626">
    <property type="term" value="P:plant-type hypersensitive response"/>
    <property type="evidence" value="ECO:0007669"/>
    <property type="project" value="UniProtKB-ARBA"/>
</dbReference>
<dbReference type="Proteomes" id="UP000019116">
    <property type="component" value="Chromosome 1B"/>
</dbReference>
<dbReference type="Pfam" id="PF00931">
    <property type="entry name" value="NB-ARC"/>
    <property type="match status" value="1"/>
</dbReference>
<feature type="compositionally biased region" description="Low complexity" evidence="3">
    <location>
        <begin position="8"/>
        <end position="22"/>
    </location>
</feature>
<evidence type="ECO:0000256" key="2">
    <source>
        <dbReference type="ARBA" id="ARBA00022821"/>
    </source>
</evidence>
<evidence type="ECO:0000259" key="6">
    <source>
        <dbReference type="Pfam" id="PF23598"/>
    </source>
</evidence>
<dbReference type="InterPro" id="IPR042197">
    <property type="entry name" value="Apaf_helical"/>
</dbReference>
<dbReference type="SUPFAM" id="SSF52058">
    <property type="entry name" value="L domain-like"/>
    <property type="match status" value="1"/>
</dbReference>
<accession>A0A3B5YRF9</accession>
<dbReference type="PANTHER" id="PTHR23155:SF1114">
    <property type="entry name" value="OS02G0475500 PROTEIN"/>
    <property type="match status" value="1"/>
</dbReference>
<dbReference type="PANTHER" id="PTHR23155">
    <property type="entry name" value="DISEASE RESISTANCE PROTEIN RP"/>
    <property type="match status" value="1"/>
</dbReference>
<dbReference type="InterPro" id="IPR032675">
    <property type="entry name" value="LRR_dom_sf"/>
</dbReference>
<evidence type="ECO:0000259" key="5">
    <source>
        <dbReference type="Pfam" id="PF23559"/>
    </source>
</evidence>
<feature type="domain" description="Disease resistance protein winged helix" evidence="5">
    <location>
        <begin position="298"/>
        <end position="369"/>
    </location>
</feature>
<dbReference type="OrthoDB" id="674604at2759"/>
<dbReference type="Gene3D" id="3.40.50.300">
    <property type="entry name" value="P-loop containing nucleotide triphosphate hydrolases"/>
    <property type="match status" value="1"/>
</dbReference>
<protein>
    <submittedName>
        <fullName evidence="7">Uncharacterized protein</fullName>
    </submittedName>
</protein>
<evidence type="ECO:0000313" key="7">
    <source>
        <dbReference type="EnsemblPlants" id="TraesCS1B02G026300.1"/>
    </source>
</evidence>
<dbReference type="Gene3D" id="3.80.10.10">
    <property type="entry name" value="Ribonuclease Inhibitor"/>
    <property type="match status" value="2"/>
</dbReference>
<dbReference type="InterPro" id="IPR036388">
    <property type="entry name" value="WH-like_DNA-bd_sf"/>
</dbReference>
<feature type="domain" description="NB-ARC" evidence="4">
    <location>
        <begin position="51"/>
        <end position="209"/>
    </location>
</feature>
<name>A0A3B5YRF9_WHEAT</name>
<evidence type="ECO:0000256" key="1">
    <source>
        <dbReference type="ARBA" id="ARBA00022737"/>
    </source>
</evidence>
<dbReference type="Gene3D" id="1.10.8.430">
    <property type="entry name" value="Helical domain of apoptotic protease-activating factors"/>
    <property type="match status" value="1"/>
</dbReference>
<dbReference type="InterPro" id="IPR058922">
    <property type="entry name" value="WHD_DRP"/>
</dbReference>
<dbReference type="GO" id="GO:0002758">
    <property type="term" value="P:innate immune response-activating signaling pathway"/>
    <property type="evidence" value="ECO:0007669"/>
    <property type="project" value="UniProtKB-ARBA"/>
</dbReference>
<dbReference type="Gene3D" id="1.10.10.10">
    <property type="entry name" value="Winged helix-like DNA-binding domain superfamily/Winged helix DNA-binding domain"/>
    <property type="match status" value="1"/>
</dbReference>
<evidence type="ECO:0000259" key="4">
    <source>
        <dbReference type="Pfam" id="PF00931"/>
    </source>
</evidence>
<evidence type="ECO:0000313" key="8">
    <source>
        <dbReference type="Proteomes" id="UP000019116"/>
    </source>
</evidence>
<dbReference type="InterPro" id="IPR055414">
    <property type="entry name" value="LRR_R13L4/SHOC2-like"/>
</dbReference>
<reference evidence="7" key="2">
    <citation type="submission" date="2018-10" db="UniProtKB">
        <authorList>
            <consortium name="EnsemblPlants"/>
        </authorList>
    </citation>
    <scope>IDENTIFICATION</scope>
</reference>
<feature type="domain" description="Disease resistance R13L4/SHOC-2-like LRR" evidence="6">
    <location>
        <begin position="421"/>
        <end position="522"/>
    </location>
</feature>
<dbReference type="InterPro" id="IPR044974">
    <property type="entry name" value="Disease_R_plants"/>
</dbReference>
<dbReference type="EnsemblPlants" id="TraesCS1B02G026300.1">
    <property type="protein sequence ID" value="TraesCS1B02G026300.1"/>
    <property type="gene ID" value="TraesCS1B02G026300"/>
</dbReference>
<dbReference type="InterPro" id="IPR027417">
    <property type="entry name" value="P-loop_NTPase"/>
</dbReference>
<keyword evidence="1" id="KW-0677">Repeat</keyword>
<dbReference type="Pfam" id="PF23598">
    <property type="entry name" value="LRR_14"/>
    <property type="match status" value="2"/>
</dbReference>
<dbReference type="SMR" id="A0A3B5YRF9"/>
<keyword evidence="2" id="KW-0611">Plant defense</keyword>
<dbReference type="Gramene" id="TraesCS1B03G0052600.1">
    <property type="protein sequence ID" value="TraesCS1B03G0052600.1.CDS"/>
    <property type="gene ID" value="TraesCS1B03G0052600"/>
</dbReference>
<reference evidence="7" key="1">
    <citation type="submission" date="2018-08" db="EMBL/GenBank/DDBJ databases">
        <authorList>
            <person name="Rossello M."/>
        </authorList>
    </citation>
    <scope>NUCLEOTIDE SEQUENCE [LARGE SCALE GENOMIC DNA]</scope>
    <source>
        <strain evidence="7">cv. Chinese Spring</strain>
    </source>
</reference>
<dbReference type="Pfam" id="PF23559">
    <property type="entry name" value="WHD_DRP"/>
    <property type="match status" value="1"/>
</dbReference>
<proteinExistence type="predicted"/>
<feature type="region of interest" description="Disordered" evidence="3">
    <location>
        <begin position="1"/>
        <end position="24"/>
    </location>
</feature>
<dbReference type="PRINTS" id="PR00364">
    <property type="entry name" value="DISEASERSIST"/>
</dbReference>
<dbReference type="Gramene" id="TraesCS1B02G026300.1">
    <property type="protein sequence ID" value="TraesCS1B02G026300.1"/>
    <property type="gene ID" value="TraesCS1B02G026300"/>
</dbReference>
<dbReference type="AlphaFoldDB" id="A0A3B5YRF9"/>
<dbReference type="GO" id="GO:0042742">
    <property type="term" value="P:defense response to bacterium"/>
    <property type="evidence" value="ECO:0007669"/>
    <property type="project" value="UniProtKB-ARBA"/>
</dbReference>
<dbReference type="FunFam" id="1.10.10.10:FF:000322">
    <property type="entry name" value="Probable disease resistance protein At1g63360"/>
    <property type="match status" value="1"/>
</dbReference>
<evidence type="ECO:0000256" key="3">
    <source>
        <dbReference type="SAM" id="MobiDB-lite"/>
    </source>
</evidence>
<dbReference type="GO" id="GO:0043531">
    <property type="term" value="F:ADP binding"/>
    <property type="evidence" value="ECO:0007669"/>
    <property type="project" value="InterPro"/>
</dbReference>